<evidence type="ECO:0000259" key="7">
    <source>
        <dbReference type="PROSITE" id="PS50811"/>
    </source>
</evidence>
<dbReference type="SMART" id="SM00774">
    <property type="entry name" value="WRKY"/>
    <property type="match status" value="1"/>
</dbReference>
<keyword evidence="9" id="KW-1185">Reference proteome</keyword>
<dbReference type="Pfam" id="PF03106">
    <property type="entry name" value="WRKY"/>
    <property type="match status" value="1"/>
</dbReference>
<keyword evidence="4" id="KW-0804">Transcription</keyword>
<proteinExistence type="predicted"/>
<name>A0A8T2EGX3_ARASU</name>
<accession>A0A8T2EGX3</accession>
<evidence type="ECO:0000256" key="6">
    <source>
        <dbReference type="SAM" id="MobiDB-lite"/>
    </source>
</evidence>
<dbReference type="PANTHER" id="PTHR31221:SF17">
    <property type="entry name" value="WRKY TRANSCRIPTION FACTOR 13-RELATED"/>
    <property type="match status" value="1"/>
</dbReference>
<dbReference type="AlphaFoldDB" id="A0A8T2EGX3"/>
<evidence type="ECO:0000256" key="5">
    <source>
        <dbReference type="ARBA" id="ARBA00023242"/>
    </source>
</evidence>
<dbReference type="PANTHER" id="PTHR31221">
    <property type="entry name" value="WRKY TRANSCRIPTION FACTOR PROTEIN 1-RELATED"/>
    <property type="match status" value="1"/>
</dbReference>
<keyword evidence="3" id="KW-0238">DNA-binding</keyword>
<evidence type="ECO:0000256" key="1">
    <source>
        <dbReference type="ARBA" id="ARBA00004123"/>
    </source>
</evidence>
<dbReference type="FunFam" id="2.20.25.80:FF:000003">
    <property type="entry name" value="WRKY transcription factor 57"/>
    <property type="match status" value="1"/>
</dbReference>
<feature type="region of interest" description="Disordered" evidence="6">
    <location>
        <begin position="181"/>
        <end position="229"/>
    </location>
</feature>
<sequence>MDGLDCLNSQPKIKQNIQQNKNFLSHCLTHTISPSSSFCEMGAINQGISLFDESQTVINPINTNHLGFFFSFPSHSTLSSSSSSSSSSPSSLVSPFLGHNSLNSFLHNNPSSFISHPQDSINLMTNLPETLISSLSSSKQRDDHDGFLNLDHHRLTGSISSQRPLSNPWAWSCQAGYGSSQKNNHGSEIDVDDNDDEVGDGGGINDDDNGRHHHHDTPSRHDKHNTASLGVVSSLKMKKLKTRRKVREPRFCFKTLSEVDVLDDGYRWRKYGQKVVKNTQHPRSYYRCTQDKCRVKKRVERLADDPRMVITTYEGRHLHSPSNHLDDDSLSTSHLHPPLSNFFW</sequence>
<evidence type="ECO:0000313" key="9">
    <source>
        <dbReference type="Proteomes" id="UP000694251"/>
    </source>
</evidence>
<dbReference type="EMBL" id="JAEFBJ010000004">
    <property type="protein sequence ID" value="KAG7623455.1"/>
    <property type="molecule type" value="Genomic_DNA"/>
</dbReference>
<comment type="subcellular location">
    <subcellularLocation>
        <location evidence="1">Nucleus</location>
    </subcellularLocation>
</comment>
<dbReference type="PROSITE" id="PS50811">
    <property type="entry name" value="WRKY"/>
    <property type="match status" value="1"/>
</dbReference>
<dbReference type="GO" id="GO:0005634">
    <property type="term" value="C:nucleus"/>
    <property type="evidence" value="ECO:0007669"/>
    <property type="project" value="UniProtKB-SubCell"/>
</dbReference>
<dbReference type="GO" id="GO:0003700">
    <property type="term" value="F:DNA-binding transcription factor activity"/>
    <property type="evidence" value="ECO:0007669"/>
    <property type="project" value="InterPro"/>
</dbReference>
<dbReference type="GO" id="GO:0043565">
    <property type="term" value="F:sequence-specific DNA binding"/>
    <property type="evidence" value="ECO:0007669"/>
    <property type="project" value="InterPro"/>
</dbReference>
<keyword evidence="5" id="KW-0539">Nucleus</keyword>
<evidence type="ECO:0000256" key="4">
    <source>
        <dbReference type="ARBA" id="ARBA00023163"/>
    </source>
</evidence>
<dbReference type="OrthoDB" id="1842836at2759"/>
<gene>
    <name evidence="8" type="ORF">ISN44_As04g041500</name>
</gene>
<dbReference type="Proteomes" id="UP000694251">
    <property type="component" value="Chromosome 4"/>
</dbReference>
<feature type="compositionally biased region" description="Acidic residues" evidence="6">
    <location>
        <begin position="189"/>
        <end position="199"/>
    </location>
</feature>
<evidence type="ECO:0000313" key="8">
    <source>
        <dbReference type="EMBL" id="KAG7623455.1"/>
    </source>
</evidence>
<feature type="domain" description="WRKY" evidence="7">
    <location>
        <begin position="257"/>
        <end position="322"/>
    </location>
</feature>
<reference evidence="8 9" key="1">
    <citation type="submission" date="2020-12" db="EMBL/GenBank/DDBJ databases">
        <title>Concerted genomic and epigenomic changes stabilize Arabidopsis allopolyploids.</title>
        <authorList>
            <person name="Chen Z."/>
        </authorList>
    </citation>
    <scope>NUCLEOTIDE SEQUENCE [LARGE SCALE GENOMIC DNA]</scope>
    <source>
        <strain evidence="8">As9502</strain>
        <tissue evidence="8">Leaf</tissue>
    </source>
</reference>
<evidence type="ECO:0000256" key="3">
    <source>
        <dbReference type="ARBA" id="ARBA00023125"/>
    </source>
</evidence>
<dbReference type="InterPro" id="IPR003657">
    <property type="entry name" value="WRKY_dom"/>
</dbReference>
<comment type="caution">
    <text evidence="8">The sequence shown here is derived from an EMBL/GenBank/DDBJ whole genome shotgun (WGS) entry which is preliminary data.</text>
</comment>
<protein>
    <submittedName>
        <fullName evidence="8">WRKY domain</fullName>
    </submittedName>
</protein>
<organism evidence="8 9">
    <name type="scientific">Arabidopsis suecica</name>
    <name type="common">Swedish thale-cress</name>
    <name type="synonym">Cardaminopsis suecica</name>
    <dbReference type="NCBI Taxonomy" id="45249"/>
    <lineage>
        <taxon>Eukaryota</taxon>
        <taxon>Viridiplantae</taxon>
        <taxon>Streptophyta</taxon>
        <taxon>Embryophyta</taxon>
        <taxon>Tracheophyta</taxon>
        <taxon>Spermatophyta</taxon>
        <taxon>Magnoliopsida</taxon>
        <taxon>eudicotyledons</taxon>
        <taxon>Gunneridae</taxon>
        <taxon>Pentapetalae</taxon>
        <taxon>rosids</taxon>
        <taxon>malvids</taxon>
        <taxon>Brassicales</taxon>
        <taxon>Brassicaceae</taxon>
        <taxon>Camelineae</taxon>
        <taxon>Arabidopsis</taxon>
    </lineage>
</organism>
<evidence type="ECO:0000256" key="2">
    <source>
        <dbReference type="ARBA" id="ARBA00023015"/>
    </source>
</evidence>
<keyword evidence="2" id="KW-0805">Transcription regulation</keyword>
<dbReference type="InterPro" id="IPR044810">
    <property type="entry name" value="WRKY_plant"/>
</dbReference>